<organism evidence="2 3">
    <name type="scientific">Butyricicoccus faecihominis</name>
    <dbReference type="NCBI Taxonomy" id="1712515"/>
    <lineage>
        <taxon>Bacteria</taxon>
        <taxon>Bacillati</taxon>
        <taxon>Bacillota</taxon>
        <taxon>Clostridia</taxon>
        <taxon>Eubacteriales</taxon>
        <taxon>Butyricicoccaceae</taxon>
        <taxon>Butyricicoccus</taxon>
    </lineage>
</organism>
<name>A0ABQ1E1X9_9FIRM</name>
<dbReference type="EMBL" id="BLYJ01000030">
    <property type="protein sequence ID" value="GFO88979.1"/>
    <property type="molecule type" value="Genomic_DNA"/>
</dbReference>
<sequence length="116" mass="12555">MKRENPASPAGAQEEENQGPLLPIQHSENQRTVNCLKGKRESSRDTCAAQLVGLVATDGICEFYLLLNAIPQGAPTLAHRLSSVRTIYPARETTGLPCDYTSANGKKTAADTLRLF</sequence>
<gene>
    <name evidence="2" type="ORF">BUFA31_21430</name>
</gene>
<evidence type="ECO:0000256" key="1">
    <source>
        <dbReference type="SAM" id="MobiDB-lite"/>
    </source>
</evidence>
<comment type="caution">
    <text evidence="2">The sequence shown here is derived from an EMBL/GenBank/DDBJ whole genome shotgun (WGS) entry which is preliminary data.</text>
</comment>
<accession>A0ABQ1E1X9</accession>
<reference evidence="2 3" key="1">
    <citation type="submission" date="2020-06" db="EMBL/GenBank/DDBJ databases">
        <title>Characterization of fructooligosaccharide metabolism and fructooligosaccharide-degrading enzymes in human commensal butyrate producers.</title>
        <authorList>
            <person name="Tanno H."/>
            <person name="Fujii T."/>
            <person name="Hirano K."/>
            <person name="Maeno S."/>
            <person name="Tonozuka T."/>
            <person name="Sakamoto M."/>
            <person name="Ohkuma M."/>
            <person name="Tochio T."/>
            <person name="Endo A."/>
        </authorList>
    </citation>
    <scope>NUCLEOTIDE SEQUENCE [LARGE SCALE GENOMIC DNA]</scope>
    <source>
        <strain evidence="2 3">JCM 31056</strain>
    </source>
</reference>
<feature type="region of interest" description="Disordered" evidence="1">
    <location>
        <begin position="1"/>
        <end position="30"/>
    </location>
</feature>
<keyword evidence="3" id="KW-1185">Reference proteome</keyword>
<evidence type="ECO:0000313" key="3">
    <source>
        <dbReference type="Proteomes" id="UP000620147"/>
    </source>
</evidence>
<evidence type="ECO:0000313" key="2">
    <source>
        <dbReference type="EMBL" id="GFO88979.1"/>
    </source>
</evidence>
<dbReference type="Proteomes" id="UP000620147">
    <property type="component" value="Unassembled WGS sequence"/>
</dbReference>
<proteinExistence type="predicted"/>
<protein>
    <submittedName>
        <fullName evidence="2">Uncharacterized protein</fullName>
    </submittedName>
</protein>